<evidence type="ECO:0000256" key="1">
    <source>
        <dbReference type="ARBA" id="ARBA00022801"/>
    </source>
</evidence>
<proteinExistence type="predicted"/>
<sequence>MNAHIGPLRGLLDGPFYFMRHGESETNAAALIAGLTDTPLTALGHRQAAAAAEELRAVPLASVVVTGLYRTHQTAMPILRMKGLAPFVEPGLNERDWGVLEGRPLSERPSTFFDPPEAELWEDFNRRIWRAAQGLAVPAPTLVVGHAGTFRALLHGMGYGRVRPRLPNARPVLLSPLDPPPPAGEPAWRVEDLDGQPVPIKAVEA</sequence>
<feature type="active site" description="Proton donor/acceptor" evidence="2">
    <location>
        <position position="94"/>
    </location>
</feature>
<feature type="binding site" evidence="3">
    <location>
        <begin position="20"/>
        <end position="27"/>
    </location>
    <ligand>
        <name>substrate</name>
    </ligand>
</feature>
<dbReference type="InterPro" id="IPR051695">
    <property type="entry name" value="Phosphoglycerate_Mutase"/>
</dbReference>
<dbReference type="SMART" id="SM00855">
    <property type="entry name" value="PGAM"/>
    <property type="match status" value="1"/>
</dbReference>
<dbReference type="Proteomes" id="UP000434582">
    <property type="component" value="Unassembled WGS sequence"/>
</dbReference>
<comment type="caution">
    <text evidence="5">The sequence shown here is derived from an EMBL/GenBank/DDBJ whole genome shotgun (WGS) entry which is preliminary data.</text>
</comment>
<reference evidence="5 6" key="1">
    <citation type="submission" date="2019-10" db="EMBL/GenBank/DDBJ databases">
        <title>Draft whole-genome sequence of the purple nonsulfur photosynthetic bacterium Roseospira navarrensis DSM 15114.</title>
        <authorList>
            <person name="Kyndt J.A."/>
            <person name="Meyer T.E."/>
        </authorList>
    </citation>
    <scope>NUCLEOTIDE SEQUENCE [LARGE SCALE GENOMIC DNA]</scope>
    <source>
        <strain evidence="5 6">DSM 15114</strain>
    </source>
</reference>
<dbReference type="InterPro" id="IPR029033">
    <property type="entry name" value="His_PPase_superfam"/>
</dbReference>
<dbReference type="CDD" id="cd07067">
    <property type="entry name" value="HP_PGM_like"/>
    <property type="match status" value="1"/>
</dbReference>
<dbReference type="GO" id="GO:0043456">
    <property type="term" value="P:regulation of pentose-phosphate shunt"/>
    <property type="evidence" value="ECO:0007669"/>
    <property type="project" value="TreeGrafter"/>
</dbReference>
<feature type="region of interest" description="Disordered" evidence="4">
    <location>
        <begin position="176"/>
        <end position="205"/>
    </location>
</feature>
<dbReference type="SUPFAM" id="SSF53254">
    <property type="entry name" value="Phosphoglycerate mutase-like"/>
    <property type="match status" value="1"/>
</dbReference>
<gene>
    <name evidence="5" type="ORF">GHC57_16820</name>
</gene>
<dbReference type="EMBL" id="WIVE01000076">
    <property type="protein sequence ID" value="MQX38180.1"/>
    <property type="molecule type" value="Genomic_DNA"/>
</dbReference>
<evidence type="ECO:0000256" key="2">
    <source>
        <dbReference type="PIRSR" id="PIRSR613078-1"/>
    </source>
</evidence>
<dbReference type="InterPro" id="IPR013078">
    <property type="entry name" value="His_Pase_superF_clade-1"/>
</dbReference>
<dbReference type="GO" id="GO:0045820">
    <property type="term" value="P:negative regulation of glycolytic process"/>
    <property type="evidence" value="ECO:0007669"/>
    <property type="project" value="TreeGrafter"/>
</dbReference>
<keyword evidence="1" id="KW-0378">Hydrolase</keyword>
<name>A0A7X1ZGS4_9PROT</name>
<organism evidence="5 6">
    <name type="scientific">Roseospira navarrensis</name>
    <dbReference type="NCBI Taxonomy" id="140058"/>
    <lineage>
        <taxon>Bacteria</taxon>
        <taxon>Pseudomonadati</taxon>
        <taxon>Pseudomonadota</taxon>
        <taxon>Alphaproteobacteria</taxon>
        <taxon>Rhodospirillales</taxon>
        <taxon>Rhodospirillaceae</taxon>
        <taxon>Roseospira</taxon>
    </lineage>
</organism>
<feature type="binding site" evidence="3">
    <location>
        <position position="70"/>
    </location>
    <ligand>
        <name>substrate</name>
    </ligand>
</feature>
<dbReference type="Gene3D" id="3.40.50.1240">
    <property type="entry name" value="Phosphoglycerate mutase-like"/>
    <property type="match status" value="1"/>
</dbReference>
<evidence type="ECO:0000256" key="4">
    <source>
        <dbReference type="SAM" id="MobiDB-lite"/>
    </source>
</evidence>
<dbReference type="Pfam" id="PF00300">
    <property type="entry name" value="His_Phos_1"/>
    <property type="match status" value="1"/>
</dbReference>
<dbReference type="OrthoDB" id="9781415at2"/>
<dbReference type="PANTHER" id="PTHR46517">
    <property type="entry name" value="FRUCTOSE-2,6-BISPHOSPHATASE TIGAR"/>
    <property type="match status" value="1"/>
</dbReference>
<dbReference type="AlphaFoldDB" id="A0A7X1ZGS4"/>
<dbReference type="GO" id="GO:0005829">
    <property type="term" value="C:cytosol"/>
    <property type="evidence" value="ECO:0007669"/>
    <property type="project" value="TreeGrafter"/>
</dbReference>
<accession>A0A7X1ZGS4</accession>
<keyword evidence="6" id="KW-1185">Reference proteome</keyword>
<evidence type="ECO:0000313" key="6">
    <source>
        <dbReference type="Proteomes" id="UP000434582"/>
    </source>
</evidence>
<dbReference type="PANTHER" id="PTHR46517:SF1">
    <property type="entry name" value="FRUCTOSE-2,6-BISPHOSPHATASE TIGAR"/>
    <property type="match status" value="1"/>
</dbReference>
<protein>
    <submittedName>
        <fullName evidence="5">Histidine phosphatase family protein</fullName>
    </submittedName>
</protein>
<dbReference type="GO" id="GO:0004331">
    <property type="term" value="F:fructose-2,6-bisphosphate 2-phosphatase activity"/>
    <property type="evidence" value="ECO:0007669"/>
    <property type="project" value="TreeGrafter"/>
</dbReference>
<feature type="active site" description="Tele-phosphohistidine intermediate" evidence="2">
    <location>
        <position position="21"/>
    </location>
</feature>
<evidence type="ECO:0000256" key="3">
    <source>
        <dbReference type="PIRSR" id="PIRSR613078-2"/>
    </source>
</evidence>
<dbReference type="RefSeq" id="WP_153346379.1">
    <property type="nucleotide sequence ID" value="NZ_WIVE01000076.1"/>
</dbReference>
<evidence type="ECO:0000313" key="5">
    <source>
        <dbReference type="EMBL" id="MQX38180.1"/>
    </source>
</evidence>